<protein>
    <submittedName>
        <fullName evidence="2">Uncharacterized protein</fullName>
    </submittedName>
</protein>
<reference evidence="2 3" key="1">
    <citation type="submission" date="2016-03" db="EMBL/GenBank/DDBJ databases">
        <title>Trachymyrmex septentrionalis WGS genome.</title>
        <authorList>
            <person name="Nygaard S."/>
            <person name="Hu H."/>
            <person name="Boomsma J."/>
            <person name="Zhang G."/>
        </authorList>
    </citation>
    <scope>NUCLEOTIDE SEQUENCE [LARGE SCALE GENOMIC DNA]</scope>
    <source>
        <strain evidence="2">Tsep2-gDNA-1</strain>
        <tissue evidence="2">Whole body</tissue>
    </source>
</reference>
<keyword evidence="3" id="KW-1185">Reference proteome</keyword>
<name>A0A195FYB0_9HYME</name>
<gene>
    <name evidence="2" type="ORF">ALC56_00117</name>
</gene>
<dbReference type="EMBL" id="KQ981161">
    <property type="protein sequence ID" value="KYN45423.1"/>
    <property type="molecule type" value="Genomic_DNA"/>
</dbReference>
<feature type="non-terminal residue" evidence="2">
    <location>
        <position position="1"/>
    </location>
</feature>
<sequence length="85" mass="9336">SFNVSAAKEDRSSRQKKQGRLGKIGWVCGGEDSLRKKPMEEEMQLQIAGGTGRRICDDRRELPSVVDTMCAVGIVGKAGRDLRSQ</sequence>
<dbReference type="AlphaFoldDB" id="A0A195FYB0"/>
<feature type="region of interest" description="Disordered" evidence="1">
    <location>
        <begin position="1"/>
        <end position="20"/>
    </location>
</feature>
<organism evidence="2 3">
    <name type="scientific">Trachymyrmex septentrionalis</name>
    <dbReference type="NCBI Taxonomy" id="34720"/>
    <lineage>
        <taxon>Eukaryota</taxon>
        <taxon>Metazoa</taxon>
        <taxon>Ecdysozoa</taxon>
        <taxon>Arthropoda</taxon>
        <taxon>Hexapoda</taxon>
        <taxon>Insecta</taxon>
        <taxon>Pterygota</taxon>
        <taxon>Neoptera</taxon>
        <taxon>Endopterygota</taxon>
        <taxon>Hymenoptera</taxon>
        <taxon>Apocrita</taxon>
        <taxon>Aculeata</taxon>
        <taxon>Formicoidea</taxon>
        <taxon>Formicidae</taxon>
        <taxon>Myrmicinae</taxon>
        <taxon>Trachymyrmex</taxon>
    </lineage>
</organism>
<evidence type="ECO:0000256" key="1">
    <source>
        <dbReference type="SAM" id="MobiDB-lite"/>
    </source>
</evidence>
<proteinExistence type="predicted"/>
<dbReference type="Proteomes" id="UP000078541">
    <property type="component" value="Unassembled WGS sequence"/>
</dbReference>
<accession>A0A195FYB0</accession>
<evidence type="ECO:0000313" key="3">
    <source>
        <dbReference type="Proteomes" id="UP000078541"/>
    </source>
</evidence>
<evidence type="ECO:0000313" key="2">
    <source>
        <dbReference type="EMBL" id="KYN45423.1"/>
    </source>
</evidence>